<proteinExistence type="predicted"/>
<accession>A0ACC0VGF1</accession>
<evidence type="ECO:0000313" key="1">
    <source>
        <dbReference type="EMBL" id="KAI9905527.1"/>
    </source>
</evidence>
<sequence length="340" mass="36073">MKGAALLVAIGALSACATAHYDISSTDLPRASGNAKNGYSVHWTLTSRKRHGAIEAVDLNLAGNVFVSYVSGLPSNVVGYVNVSSSSRDVVNAVSVAKHHPDEDDNENDIDDNLNVKIKHKLSVKLHNKVESGDLLTEIVLGVPNAVAKFKSKRSAQVVVKDNVLMNHGKKAKQKVKAKGTSAVYVSGSAVTVHKLTLATSGHARIEYNVDDVKVTKKLKLKAKKSSSIKLLSSSVKTKKLTLKAKSDESSICLSAKKVVADKVKISGEDRVSMPNSSESFGAKGTFVCKAVTLPSREHGQISASPADSEDDEDVLYSVDDLDSLVNGVNTTDATYATDA</sequence>
<dbReference type="Proteomes" id="UP001163321">
    <property type="component" value="Chromosome 9"/>
</dbReference>
<organism evidence="1 2">
    <name type="scientific">Peronosclerospora sorghi</name>
    <dbReference type="NCBI Taxonomy" id="230839"/>
    <lineage>
        <taxon>Eukaryota</taxon>
        <taxon>Sar</taxon>
        <taxon>Stramenopiles</taxon>
        <taxon>Oomycota</taxon>
        <taxon>Peronosporomycetes</taxon>
        <taxon>Peronosporales</taxon>
        <taxon>Peronosporaceae</taxon>
        <taxon>Peronosclerospora</taxon>
    </lineage>
</organism>
<gene>
    <name evidence="1" type="ORF">PsorP6_014020</name>
</gene>
<evidence type="ECO:0000313" key="2">
    <source>
        <dbReference type="Proteomes" id="UP001163321"/>
    </source>
</evidence>
<keyword evidence="2" id="KW-1185">Reference proteome</keyword>
<comment type="caution">
    <text evidence="1">The sequence shown here is derived from an EMBL/GenBank/DDBJ whole genome shotgun (WGS) entry which is preliminary data.</text>
</comment>
<reference evidence="1 2" key="1">
    <citation type="journal article" date="2022" name="bioRxiv">
        <title>The genome of the oomycete Peronosclerospora sorghi, a cosmopolitan pathogen of maize and sorghum, is inflated with dispersed pseudogenes.</title>
        <authorList>
            <person name="Fletcher K."/>
            <person name="Martin F."/>
            <person name="Isakeit T."/>
            <person name="Cavanaugh K."/>
            <person name="Magill C."/>
            <person name="Michelmore R."/>
        </authorList>
    </citation>
    <scope>NUCLEOTIDE SEQUENCE [LARGE SCALE GENOMIC DNA]</scope>
    <source>
        <strain evidence="1">P6</strain>
    </source>
</reference>
<protein>
    <submittedName>
        <fullName evidence="1">Uncharacterized protein</fullName>
    </submittedName>
</protein>
<dbReference type="EMBL" id="CM047588">
    <property type="protein sequence ID" value="KAI9905527.1"/>
    <property type="molecule type" value="Genomic_DNA"/>
</dbReference>
<name>A0ACC0VGF1_9STRA</name>